<feature type="coiled-coil region" evidence="1">
    <location>
        <begin position="64"/>
        <end position="91"/>
    </location>
</feature>
<accession>A0ABU5NAT1</accession>
<reference evidence="2 3" key="1">
    <citation type="submission" date="2023-03" db="EMBL/GenBank/DDBJ databases">
        <title>Host association and intracellularity evolved multiple times independently in the Rickettsiales.</title>
        <authorList>
            <person name="Castelli M."/>
            <person name="Nardi T."/>
            <person name="Gammuto L."/>
            <person name="Bellinzona G."/>
            <person name="Sabaneyeva E."/>
            <person name="Potekhin A."/>
            <person name="Serra V."/>
            <person name="Petroni G."/>
            <person name="Sassera D."/>
        </authorList>
    </citation>
    <scope>NUCLEOTIDE SEQUENCE [LARGE SCALE GENOMIC DNA]</scope>
    <source>
        <strain evidence="2 3">Sr 2-6</strain>
    </source>
</reference>
<evidence type="ECO:0000313" key="3">
    <source>
        <dbReference type="Proteomes" id="UP001291687"/>
    </source>
</evidence>
<dbReference type="EMBL" id="JARJFB010000010">
    <property type="protein sequence ID" value="MEA0970305.1"/>
    <property type="molecule type" value="Genomic_DNA"/>
</dbReference>
<feature type="coiled-coil region" evidence="1">
    <location>
        <begin position="115"/>
        <end position="172"/>
    </location>
</feature>
<dbReference type="Proteomes" id="UP001291687">
    <property type="component" value="Unassembled WGS sequence"/>
</dbReference>
<organism evidence="2 3">
    <name type="scientific">Candidatus Megaera venefica</name>
    <dbReference type="NCBI Taxonomy" id="2055910"/>
    <lineage>
        <taxon>Bacteria</taxon>
        <taxon>Pseudomonadati</taxon>
        <taxon>Pseudomonadota</taxon>
        <taxon>Alphaproteobacteria</taxon>
        <taxon>Rickettsiales</taxon>
        <taxon>Rickettsiaceae</taxon>
        <taxon>Candidatus Megaera</taxon>
    </lineage>
</organism>
<protein>
    <submittedName>
        <fullName evidence="2">Uncharacterized protein</fullName>
    </submittedName>
</protein>
<evidence type="ECO:0000256" key="1">
    <source>
        <dbReference type="SAM" id="Coils"/>
    </source>
</evidence>
<keyword evidence="3" id="KW-1185">Reference proteome</keyword>
<gene>
    <name evidence="2" type="ORF">Megvenef_00263</name>
</gene>
<comment type="caution">
    <text evidence="2">The sequence shown here is derived from an EMBL/GenBank/DDBJ whole genome shotgun (WGS) entry which is preliminary data.</text>
</comment>
<keyword evidence="1" id="KW-0175">Coiled coil</keyword>
<sequence length="253" mass="28108">MKKMLGGIKKHGLGGAVNKQLGQWAEPIAVQAEKIEGGVEKHGGLGEAMVAQVHAWTAPSSSDESALRREAEELEARRAVEEVARREAEELAARRAVEEVARREAEELAARRAVEEVARREAEELEARRAVEEVARREAEELVARKEAEELVARKEAEKLASRREAEELSAKKQAEKPTLKKFMLDFLRKSEDIEDDVAFSTIAKLHESQEDNATLAQMLFSLKDPVINKEVISWFVPAMGEGAVGDDVADDF</sequence>
<name>A0ABU5NAT1_9RICK</name>
<evidence type="ECO:0000313" key="2">
    <source>
        <dbReference type="EMBL" id="MEA0970305.1"/>
    </source>
</evidence>
<dbReference type="RefSeq" id="WP_322776208.1">
    <property type="nucleotide sequence ID" value="NZ_JARJFB010000010.1"/>
</dbReference>
<proteinExistence type="predicted"/>